<evidence type="ECO:0000256" key="5">
    <source>
        <dbReference type="PROSITE-ProRule" id="PRU00708"/>
    </source>
</evidence>
<dbReference type="NCBIfam" id="TIGR00756">
    <property type="entry name" value="PPR"/>
    <property type="match status" value="1"/>
</dbReference>
<feature type="repeat" description="PPR" evidence="5">
    <location>
        <begin position="48"/>
        <end position="82"/>
    </location>
</feature>
<evidence type="ECO:0000313" key="6">
    <source>
        <dbReference type="EMBL" id="CAG8620375.1"/>
    </source>
</evidence>
<dbReference type="AlphaFoldDB" id="A0A9N9CZ30"/>
<dbReference type="Proteomes" id="UP000789739">
    <property type="component" value="Unassembled WGS sequence"/>
</dbReference>
<evidence type="ECO:0000256" key="2">
    <source>
        <dbReference type="ARBA" id="ARBA00022737"/>
    </source>
</evidence>
<evidence type="ECO:0000313" key="7">
    <source>
        <dbReference type="Proteomes" id="UP000789739"/>
    </source>
</evidence>
<reference evidence="6" key="1">
    <citation type="submission" date="2021-06" db="EMBL/GenBank/DDBJ databases">
        <authorList>
            <person name="Kallberg Y."/>
            <person name="Tangrot J."/>
            <person name="Rosling A."/>
        </authorList>
    </citation>
    <scope>NUCLEOTIDE SEQUENCE</scope>
    <source>
        <strain evidence="6">BR232B</strain>
    </source>
</reference>
<comment type="similarity">
    <text evidence="1">Belongs to the CCM1 family.</text>
</comment>
<dbReference type="Pfam" id="PF13041">
    <property type="entry name" value="PPR_2"/>
    <property type="match status" value="1"/>
</dbReference>
<accession>A0A9N9CZ30</accession>
<comment type="subunit">
    <text evidence="4">Binds to mitochondrial small subunit 15S rRNA.</text>
</comment>
<dbReference type="InterPro" id="IPR011990">
    <property type="entry name" value="TPR-like_helical_dom_sf"/>
</dbReference>
<evidence type="ECO:0000256" key="3">
    <source>
        <dbReference type="ARBA" id="ARBA00044493"/>
    </source>
</evidence>
<dbReference type="InterPro" id="IPR002885">
    <property type="entry name" value="PPR_rpt"/>
</dbReference>
<dbReference type="Gene3D" id="1.25.40.10">
    <property type="entry name" value="Tetratricopeptide repeat domain"/>
    <property type="match status" value="1"/>
</dbReference>
<name>A0A9N9CZ30_9GLOM</name>
<evidence type="ECO:0000256" key="1">
    <source>
        <dbReference type="ARBA" id="ARBA00006192"/>
    </source>
</evidence>
<dbReference type="PANTHER" id="PTHR47447:SF17">
    <property type="entry name" value="OS12G0638900 PROTEIN"/>
    <property type="match status" value="1"/>
</dbReference>
<sequence>MTLSSESAVQLSLKQYTSIISSLPLAKETSAIVNRIIRYIREAKLKPDLVFYTALIDYYAKRALLDQTLEIYQAMLSDNIKPNVVTYAKSGHLETGKVFRSMHRVGIFPNIAQMRLWIFRRDAKKGHKTRSAHEFRTDSEHN</sequence>
<evidence type="ECO:0000256" key="4">
    <source>
        <dbReference type="ARBA" id="ARBA00044511"/>
    </source>
</evidence>
<keyword evidence="7" id="KW-1185">Reference proteome</keyword>
<dbReference type="PANTHER" id="PTHR47447">
    <property type="entry name" value="OS03G0856100 PROTEIN"/>
    <property type="match status" value="1"/>
</dbReference>
<dbReference type="PROSITE" id="PS51375">
    <property type="entry name" value="PPR"/>
    <property type="match status" value="1"/>
</dbReference>
<organism evidence="6 7">
    <name type="scientific">Paraglomus brasilianum</name>
    <dbReference type="NCBI Taxonomy" id="144538"/>
    <lineage>
        <taxon>Eukaryota</taxon>
        <taxon>Fungi</taxon>
        <taxon>Fungi incertae sedis</taxon>
        <taxon>Mucoromycota</taxon>
        <taxon>Glomeromycotina</taxon>
        <taxon>Glomeromycetes</taxon>
        <taxon>Paraglomerales</taxon>
        <taxon>Paraglomeraceae</taxon>
        <taxon>Paraglomus</taxon>
    </lineage>
</organism>
<gene>
    <name evidence="6" type="ORF">PBRASI_LOCUS8671</name>
</gene>
<comment type="caution">
    <text evidence="6">The sequence shown here is derived from an EMBL/GenBank/DDBJ whole genome shotgun (WGS) entry which is preliminary data.</text>
</comment>
<comment type="function">
    <text evidence="3">Regulates mitochondrial small subunit maturation by controlling 15S rRNA 5'-end processing. Localizes to the 5' precursor of the 15S rRNA in a position that is subsequently occupied by mS47 in the mature yeast mtSSU. Uses structure and sequence-specific RNA recognition, binding to a single-stranded region of the precursor and specifically recognizing bases -6 to -1. The exchange of Ccm1 for mS47 is coupled to the irreversible removal of precursor rRNA that is accompanied by conformational changes of the mitoribosomal proteins uS5m and mS26. These conformational changes signal completion of 5'-end rRNA processing through protection of the mature 5'-end of the 15S rRNA and stabilization of mS47. The removal of the 5' precursor together with the dissociation of Ccm1 may be catalyzed by the 5'-3' exoribonuclease Pet127. Involved in the specific removal of group I introns in mitochondrial encoded transcripts.</text>
</comment>
<dbReference type="EMBL" id="CAJVPI010001607">
    <property type="protein sequence ID" value="CAG8620375.1"/>
    <property type="molecule type" value="Genomic_DNA"/>
</dbReference>
<protein>
    <submittedName>
        <fullName evidence="6">949_t:CDS:1</fullName>
    </submittedName>
</protein>
<dbReference type="OrthoDB" id="185373at2759"/>
<keyword evidence="2" id="KW-0677">Repeat</keyword>
<proteinExistence type="inferred from homology"/>